<dbReference type="EMBL" id="OZ034820">
    <property type="protein sequence ID" value="CAL1400672.1"/>
    <property type="molecule type" value="Genomic_DNA"/>
</dbReference>
<dbReference type="Pfam" id="PF13456">
    <property type="entry name" value="RVT_3"/>
    <property type="match status" value="1"/>
</dbReference>
<dbReference type="CDD" id="cd06222">
    <property type="entry name" value="RNase_H_like"/>
    <property type="match status" value="1"/>
</dbReference>
<gene>
    <name evidence="2" type="ORF">LTRI10_LOCUS40785</name>
</gene>
<dbReference type="InterPro" id="IPR002156">
    <property type="entry name" value="RNaseH_domain"/>
</dbReference>
<organism evidence="2 3">
    <name type="scientific">Linum trigynum</name>
    <dbReference type="NCBI Taxonomy" id="586398"/>
    <lineage>
        <taxon>Eukaryota</taxon>
        <taxon>Viridiplantae</taxon>
        <taxon>Streptophyta</taxon>
        <taxon>Embryophyta</taxon>
        <taxon>Tracheophyta</taxon>
        <taxon>Spermatophyta</taxon>
        <taxon>Magnoliopsida</taxon>
        <taxon>eudicotyledons</taxon>
        <taxon>Gunneridae</taxon>
        <taxon>Pentapetalae</taxon>
        <taxon>rosids</taxon>
        <taxon>fabids</taxon>
        <taxon>Malpighiales</taxon>
        <taxon>Linaceae</taxon>
        <taxon>Linum</taxon>
    </lineage>
</organism>
<dbReference type="GO" id="GO:0003676">
    <property type="term" value="F:nucleic acid binding"/>
    <property type="evidence" value="ECO:0007669"/>
    <property type="project" value="InterPro"/>
</dbReference>
<evidence type="ECO:0000313" key="3">
    <source>
        <dbReference type="Proteomes" id="UP001497516"/>
    </source>
</evidence>
<dbReference type="PANTHER" id="PTHR47074">
    <property type="entry name" value="BNAC02G40300D PROTEIN"/>
    <property type="match status" value="1"/>
</dbReference>
<accession>A0AAV2FRU5</accession>
<dbReference type="Proteomes" id="UP001497516">
    <property type="component" value="Chromosome 7"/>
</dbReference>
<dbReference type="InterPro" id="IPR052929">
    <property type="entry name" value="RNase_H-like_EbsB-rel"/>
</dbReference>
<reference evidence="2 3" key="1">
    <citation type="submission" date="2024-04" db="EMBL/GenBank/DDBJ databases">
        <authorList>
            <person name="Fracassetti M."/>
        </authorList>
    </citation>
    <scope>NUCLEOTIDE SEQUENCE [LARGE SCALE GENOMIC DNA]</scope>
</reference>
<dbReference type="SUPFAM" id="SSF53098">
    <property type="entry name" value="Ribonuclease H-like"/>
    <property type="match status" value="1"/>
</dbReference>
<proteinExistence type="predicted"/>
<dbReference type="Gene3D" id="3.30.420.10">
    <property type="entry name" value="Ribonuclease H-like superfamily/Ribonuclease H"/>
    <property type="match status" value="1"/>
</dbReference>
<dbReference type="PANTHER" id="PTHR47074:SF48">
    <property type="entry name" value="POLYNUCLEOTIDYL TRANSFERASE, RIBONUCLEASE H-LIKE SUPERFAMILY PROTEIN"/>
    <property type="match status" value="1"/>
</dbReference>
<protein>
    <recommendedName>
        <fullName evidence="1">RNase H type-1 domain-containing protein</fullName>
    </recommendedName>
</protein>
<dbReference type="AlphaFoldDB" id="A0AAV2FRU5"/>
<keyword evidence="3" id="KW-1185">Reference proteome</keyword>
<evidence type="ECO:0000313" key="2">
    <source>
        <dbReference type="EMBL" id="CAL1400672.1"/>
    </source>
</evidence>
<name>A0AAV2FRU5_9ROSI</name>
<dbReference type="InterPro" id="IPR044730">
    <property type="entry name" value="RNase_H-like_dom_plant"/>
</dbReference>
<dbReference type="GO" id="GO:0004523">
    <property type="term" value="F:RNA-DNA hybrid ribonuclease activity"/>
    <property type="evidence" value="ECO:0007669"/>
    <property type="project" value="InterPro"/>
</dbReference>
<dbReference type="InterPro" id="IPR036397">
    <property type="entry name" value="RNaseH_sf"/>
</dbReference>
<sequence>MRFVSLLWRVWKSHNWVVFEGCQYQREVLRNQWVTPVEEWKRMRSVEEDRHQGRRQVAPLAPLRFPQGVSWVCSFDGAVREASHSAVGIVLQGPYGVVVRALGKGLADLTDPMLVELMAIREAILWCRSMGLHDVCYQGDAKVVIDKLLAGCAWDCYGGAVLREVQELLANVTGDVLRFVGRDNNRVAHRVARKALSLYPTLIGGFDFCVWLHS</sequence>
<evidence type="ECO:0000259" key="1">
    <source>
        <dbReference type="Pfam" id="PF13456"/>
    </source>
</evidence>
<feature type="domain" description="RNase H type-1" evidence="1">
    <location>
        <begin position="75"/>
        <end position="195"/>
    </location>
</feature>
<dbReference type="InterPro" id="IPR012337">
    <property type="entry name" value="RNaseH-like_sf"/>
</dbReference>